<gene>
    <name evidence="1" type="ORF">PMH09_07650</name>
</gene>
<comment type="caution">
    <text evidence="1">The sequence shown here is derived from an EMBL/GenBank/DDBJ whole genome shotgun (WGS) entry which is preliminary data.</text>
</comment>
<accession>A0ABT7BVE0</accession>
<proteinExistence type="predicted"/>
<reference evidence="1 2" key="1">
    <citation type="submission" date="2023-01" db="EMBL/GenBank/DDBJ databases">
        <title>Novel diversity within Roseofilum (Cyanobacteria; Desertifilaceae) from marine benthic mats with descriptions of four novel species.</title>
        <authorList>
            <person name="Wang Y."/>
            <person name="Berthold D.E."/>
            <person name="Hu J."/>
            <person name="Lefler F.W."/>
            <person name="Laughinghouse H.D. IV."/>
        </authorList>
    </citation>
    <scope>NUCLEOTIDE SEQUENCE [LARGE SCALE GENOMIC DNA]</scope>
    <source>
        <strain evidence="1 2">BLCC-M143</strain>
    </source>
</reference>
<dbReference type="EMBL" id="JAQOSQ010000005">
    <property type="protein sequence ID" value="MDJ1183065.1"/>
    <property type="molecule type" value="Genomic_DNA"/>
</dbReference>
<evidence type="ECO:0000313" key="2">
    <source>
        <dbReference type="Proteomes" id="UP001232992"/>
    </source>
</evidence>
<dbReference type="RefSeq" id="WP_283757718.1">
    <property type="nucleotide sequence ID" value="NZ_JAQOSQ010000005.1"/>
</dbReference>
<evidence type="ECO:0000313" key="1">
    <source>
        <dbReference type="EMBL" id="MDJ1183065.1"/>
    </source>
</evidence>
<organism evidence="1 2">
    <name type="scientific">Roseofilum casamattae BLCC-M143</name>
    <dbReference type="NCBI Taxonomy" id="3022442"/>
    <lineage>
        <taxon>Bacteria</taxon>
        <taxon>Bacillati</taxon>
        <taxon>Cyanobacteriota</taxon>
        <taxon>Cyanophyceae</taxon>
        <taxon>Desertifilales</taxon>
        <taxon>Desertifilaceae</taxon>
        <taxon>Roseofilum</taxon>
        <taxon>Roseofilum casamattae</taxon>
    </lineage>
</organism>
<keyword evidence="2" id="KW-1185">Reference proteome</keyword>
<sequence length="59" mass="6740">MQTGTARTISLSQLEEKFQLRYVKDPAVFLEWQSNLPELSQMAGQTLPPDFLISSMRLP</sequence>
<dbReference type="Proteomes" id="UP001232992">
    <property type="component" value="Unassembled WGS sequence"/>
</dbReference>
<name>A0ABT7BVE0_9CYAN</name>
<protein>
    <submittedName>
        <fullName evidence="1">Uncharacterized protein</fullName>
    </submittedName>
</protein>